<dbReference type="Gene3D" id="3.30.70.270">
    <property type="match status" value="1"/>
</dbReference>
<keyword evidence="4" id="KW-1133">Transmembrane helix</keyword>
<dbReference type="KEGG" id="gsn:YC6258_01592"/>
<feature type="transmembrane region" description="Helical" evidence="4">
    <location>
        <begin position="200"/>
        <end position="217"/>
    </location>
</feature>
<feature type="domain" description="GGDEF" evidence="5">
    <location>
        <begin position="461"/>
        <end position="596"/>
    </location>
</feature>
<dbReference type="Proteomes" id="UP000032266">
    <property type="component" value="Chromosome"/>
</dbReference>
<gene>
    <name evidence="6" type="ORF">YC6258_01592</name>
</gene>
<dbReference type="PANTHER" id="PTHR45138:SF9">
    <property type="entry name" value="DIGUANYLATE CYCLASE DGCM-RELATED"/>
    <property type="match status" value="1"/>
</dbReference>
<evidence type="ECO:0000256" key="4">
    <source>
        <dbReference type="SAM" id="Phobius"/>
    </source>
</evidence>
<keyword evidence="4" id="KW-0812">Transmembrane</keyword>
<feature type="transmembrane region" description="Helical" evidence="4">
    <location>
        <begin position="379"/>
        <end position="400"/>
    </location>
</feature>
<dbReference type="Pfam" id="PF07695">
    <property type="entry name" value="7TMR-DISM_7TM"/>
    <property type="match status" value="1"/>
</dbReference>
<dbReference type="InterPro" id="IPR029787">
    <property type="entry name" value="Nucleotide_cyclase"/>
</dbReference>
<dbReference type="SMART" id="SM00267">
    <property type="entry name" value="GGDEF"/>
    <property type="match status" value="1"/>
</dbReference>
<dbReference type="OrthoDB" id="9803824at2"/>
<feature type="transmembrane region" description="Helical" evidence="4">
    <location>
        <begin position="320"/>
        <end position="343"/>
    </location>
</feature>
<dbReference type="RefSeq" id="WP_052830123.1">
    <property type="nucleotide sequence ID" value="NZ_CP007142.1"/>
</dbReference>
<protein>
    <recommendedName>
        <fullName evidence="2">diguanylate cyclase</fullName>
        <ecNumber evidence="2">2.7.7.65</ecNumber>
    </recommendedName>
</protein>
<proteinExistence type="predicted"/>
<dbReference type="FunFam" id="3.30.70.270:FF:000001">
    <property type="entry name" value="Diguanylate cyclase domain protein"/>
    <property type="match status" value="1"/>
</dbReference>
<organism evidence="6 7">
    <name type="scientific">Gynuella sunshinyii YC6258</name>
    <dbReference type="NCBI Taxonomy" id="1445510"/>
    <lineage>
        <taxon>Bacteria</taxon>
        <taxon>Pseudomonadati</taxon>
        <taxon>Pseudomonadota</taxon>
        <taxon>Gammaproteobacteria</taxon>
        <taxon>Oceanospirillales</taxon>
        <taxon>Saccharospirillaceae</taxon>
        <taxon>Gynuella</taxon>
    </lineage>
</organism>
<dbReference type="Pfam" id="PF00990">
    <property type="entry name" value="GGDEF"/>
    <property type="match status" value="1"/>
</dbReference>
<dbReference type="CDD" id="cd01949">
    <property type="entry name" value="GGDEF"/>
    <property type="match status" value="1"/>
</dbReference>
<dbReference type="STRING" id="1445510.YC6258_01592"/>
<feature type="transmembrane region" description="Helical" evidence="4">
    <location>
        <begin position="270"/>
        <end position="288"/>
    </location>
</feature>
<dbReference type="InterPro" id="IPR000160">
    <property type="entry name" value="GGDEF_dom"/>
</dbReference>
<dbReference type="NCBIfam" id="TIGR00254">
    <property type="entry name" value="GGDEF"/>
    <property type="match status" value="1"/>
</dbReference>
<sequence>MIIQAAMRVFFLFILILGSPFLWADDEFQIDPIVLADHAISLDGQWQFYWGRLLSPTQVTDPDIQWQTVTVPGVWNDLVDNGNPMNHGVATFATRLYFHPNLTQNLTINFVRVSEAFKGYLVRADGTKVISMFEGGRLSEQPEGHVVAPDYLSFALPQAEGHYWLVLQVSKFIYYKGGIRSPVTIDTNQRRERLAVYRPLTHGIVIGALVYMALNHLQIFINRRQSTSSLLLSLACLFIALRSLVGYGYLEGLFSQPSNTVAIWRFRLELLTVVLPATIWLHFYHVLFNGVLSRWVLQISWIGSILLTLAVLLISPDWLAYVILPAEQLWLLINMVGITYSVLRAIQLQRPDARVALVSFGIVSVGVINDLISTRNAHYDLFITEYAMLLFLLLHAQLLARRYAVAIQNEIRLIHDNRKLTREREAAEREATIDHLTGVLNRKGLEVRLDQAWNTAIREQTCLSLLIIDADYFKQLNDRYGHLRGDYALAFLASVMRGLVLRSNDFYGRWGGEEFMVVMPGAVVSAAAEVAETIRDGVEKAVLNFENEHIRFTVSVGVANLNPQTGDSWKTIIQQADEALYEAKARGRNQICVYSGSPNSC</sequence>
<dbReference type="InterPro" id="IPR043128">
    <property type="entry name" value="Rev_trsase/Diguanyl_cyclase"/>
</dbReference>
<keyword evidence="7" id="KW-1185">Reference proteome</keyword>
<dbReference type="PANTHER" id="PTHR45138">
    <property type="entry name" value="REGULATORY COMPONENTS OF SENSORY TRANSDUCTION SYSTEM"/>
    <property type="match status" value="1"/>
</dbReference>
<dbReference type="EC" id="2.7.7.65" evidence="2"/>
<evidence type="ECO:0000256" key="1">
    <source>
        <dbReference type="ARBA" id="ARBA00001946"/>
    </source>
</evidence>
<dbReference type="Gene3D" id="2.60.120.260">
    <property type="entry name" value="Galactose-binding domain-like"/>
    <property type="match status" value="1"/>
</dbReference>
<dbReference type="HOGENOM" id="CLU_030706_0_0_6"/>
<dbReference type="InterPro" id="IPR050469">
    <property type="entry name" value="Diguanylate_Cyclase"/>
</dbReference>
<dbReference type="SUPFAM" id="SSF49785">
    <property type="entry name" value="Galactose-binding domain-like"/>
    <property type="match status" value="1"/>
</dbReference>
<dbReference type="SUPFAM" id="SSF55073">
    <property type="entry name" value="Nucleotide cyclase"/>
    <property type="match status" value="1"/>
</dbReference>
<dbReference type="GO" id="GO:0052621">
    <property type="term" value="F:diguanylate cyclase activity"/>
    <property type="evidence" value="ECO:0007669"/>
    <property type="project" value="UniProtKB-EC"/>
</dbReference>
<feature type="transmembrane region" description="Helical" evidence="4">
    <location>
        <begin position="355"/>
        <end position="373"/>
    </location>
</feature>
<dbReference type="PATRIC" id="fig|1445510.3.peg.1558"/>
<evidence type="ECO:0000259" key="5">
    <source>
        <dbReference type="PROSITE" id="PS50887"/>
    </source>
</evidence>
<dbReference type="AlphaFoldDB" id="A0A0C5V2A0"/>
<comment type="catalytic activity">
    <reaction evidence="3">
        <text>2 GTP = 3',3'-c-di-GMP + 2 diphosphate</text>
        <dbReference type="Rhea" id="RHEA:24898"/>
        <dbReference type="ChEBI" id="CHEBI:33019"/>
        <dbReference type="ChEBI" id="CHEBI:37565"/>
        <dbReference type="ChEBI" id="CHEBI:58805"/>
        <dbReference type="EC" id="2.7.7.65"/>
    </reaction>
</comment>
<comment type="cofactor">
    <cofactor evidence="1">
        <name>Mg(2+)</name>
        <dbReference type="ChEBI" id="CHEBI:18420"/>
    </cofactor>
</comment>
<dbReference type="InterPro" id="IPR008979">
    <property type="entry name" value="Galactose-bd-like_sf"/>
</dbReference>
<name>A0A0C5V2A0_9GAMM</name>
<dbReference type="EMBL" id="CP007142">
    <property type="protein sequence ID" value="AJQ93640.1"/>
    <property type="molecule type" value="Genomic_DNA"/>
</dbReference>
<evidence type="ECO:0000256" key="2">
    <source>
        <dbReference type="ARBA" id="ARBA00012528"/>
    </source>
</evidence>
<evidence type="ECO:0000313" key="7">
    <source>
        <dbReference type="Proteomes" id="UP000032266"/>
    </source>
</evidence>
<feature type="transmembrane region" description="Helical" evidence="4">
    <location>
        <begin position="229"/>
        <end position="250"/>
    </location>
</feature>
<evidence type="ECO:0000256" key="3">
    <source>
        <dbReference type="ARBA" id="ARBA00034247"/>
    </source>
</evidence>
<reference evidence="6 7" key="1">
    <citation type="submission" date="2014-01" db="EMBL/GenBank/DDBJ databases">
        <title>Full genme sequencing of cellulolytic bacterium Gynuella sunshinyii YC6258T gen. nov., sp. nov.</title>
        <authorList>
            <person name="Khan H."/>
            <person name="Chung E.J."/>
            <person name="Chung Y.R."/>
        </authorList>
    </citation>
    <scope>NUCLEOTIDE SEQUENCE [LARGE SCALE GENOMIC DNA]</scope>
    <source>
        <strain evidence="6 7">YC6258</strain>
    </source>
</reference>
<accession>A0A0C5V2A0</accession>
<keyword evidence="4" id="KW-0472">Membrane</keyword>
<feature type="transmembrane region" description="Helical" evidence="4">
    <location>
        <begin position="295"/>
        <end position="314"/>
    </location>
</feature>
<evidence type="ECO:0000313" key="6">
    <source>
        <dbReference type="EMBL" id="AJQ93640.1"/>
    </source>
</evidence>
<dbReference type="InterPro" id="IPR011623">
    <property type="entry name" value="7TMR_DISM_rcpt_extracell_dom1"/>
</dbReference>
<dbReference type="PROSITE" id="PS50887">
    <property type="entry name" value="GGDEF"/>
    <property type="match status" value="1"/>
</dbReference>